<feature type="region of interest" description="Disordered" evidence="7">
    <location>
        <begin position="315"/>
        <end position="341"/>
    </location>
</feature>
<reference evidence="9 10" key="1">
    <citation type="submission" date="2023-07" db="EMBL/GenBank/DDBJ databases">
        <title>Sequencing the genomes of 1000 actinobacteria strains.</title>
        <authorList>
            <person name="Klenk H.-P."/>
        </authorList>
    </citation>
    <scope>NUCLEOTIDE SEQUENCE [LARGE SCALE GENOMIC DNA]</scope>
    <source>
        <strain evidence="9 10">DSM 102162</strain>
    </source>
</reference>
<keyword evidence="5 9" id="KW-0418">Kinase</keyword>
<dbReference type="Gene3D" id="1.10.510.10">
    <property type="entry name" value="Transferase(Phosphotransferase) domain 1"/>
    <property type="match status" value="1"/>
</dbReference>
<keyword evidence="3" id="KW-0808">Transferase</keyword>
<dbReference type="InterPro" id="IPR011009">
    <property type="entry name" value="Kinase-like_dom_sf"/>
</dbReference>
<dbReference type="EC" id="2.7.11.1" evidence="1"/>
<keyword evidence="2 9" id="KW-0723">Serine/threonine-protein kinase</keyword>
<evidence type="ECO:0000256" key="2">
    <source>
        <dbReference type="ARBA" id="ARBA00022527"/>
    </source>
</evidence>
<dbReference type="PANTHER" id="PTHR43289:SF6">
    <property type="entry name" value="SERINE_THREONINE-PROTEIN KINASE NEKL-3"/>
    <property type="match status" value="1"/>
</dbReference>
<keyword evidence="4" id="KW-0547">Nucleotide-binding</keyword>
<dbReference type="RefSeq" id="WP_278058284.1">
    <property type="nucleotide sequence ID" value="NZ_CP121247.1"/>
</dbReference>
<dbReference type="EMBL" id="JAUSQW010000001">
    <property type="protein sequence ID" value="MDP9800811.1"/>
    <property type="molecule type" value="Genomic_DNA"/>
</dbReference>
<proteinExistence type="predicted"/>
<evidence type="ECO:0000256" key="4">
    <source>
        <dbReference type="ARBA" id="ARBA00022741"/>
    </source>
</evidence>
<evidence type="ECO:0000256" key="3">
    <source>
        <dbReference type="ARBA" id="ARBA00022679"/>
    </source>
</evidence>
<evidence type="ECO:0000256" key="7">
    <source>
        <dbReference type="SAM" id="MobiDB-lite"/>
    </source>
</evidence>
<dbReference type="GO" id="GO:0004674">
    <property type="term" value="F:protein serine/threonine kinase activity"/>
    <property type="evidence" value="ECO:0007669"/>
    <property type="project" value="UniProtKB-KW"/>
</dbReference>
<evidence type="ECO:0000259" key="8">
    <source>
        <dbReference type="PROSITE" id="PS50011"/>
    </source>
</evidence>
<comment type="caution">
    <text evidence="9">The sequence shown here is derived from an EMBL/GenBank/DDBJ whole genome shotgun (WGS) entry which is preliminary data.</text>
</comment>
<evidence type="ECO:0000313" key="9">
    <source>
        <dbReference type="EMBL" id="MDP9800811.1"/>
    </source>
</evidence>
<dbReference type="InterPro" id="IPR008271">
    <property type="entry name" value="Ser/Thr_kinase_AS"/>
</dbReference>
<evidence type="ECO:0000256" key="5">
    <source>
        <dbReference type="ARBA" id="ARBA00022777"/>
    </source>
</evidence>
<organism evidence="9 10">
    <name type="scientific">Arcanobacterium wilhelmae</name>
    <dbReference type="NCBI Taxonomy" id="1803177"/>
    <lineage>
        <taxon>Bacteria</taxon>
        <taxon>Bacillati</taxon>
        <taxon>Actinomycetota</taxon>
        <taxon>Actinomycetes</taxon>
        <taxon>Actinomycetales</taxon>
        <taxon>Actinomycetaceae</taxon>
        <taxon>Arcanobacterium</taxon>
    </lineage>
</organism>
<evidence type="ECO:0000256" key="1">
    <source>
        <dbReference type="ARBA" id="ARBA00012513"/>
    </source>
</evidence>
<dbReference type="SUPFAM" id="SSF56112">
    <property type="entry name" value="Protein kinase-like (PK-like)"/>
    <property type="match status" value="1"/>
</dbReference>
<keyword evidence="6" id="KW-0067">ATP-binding</keyword>
<dbReference type="PROSITE" id="PS50011">
    <property type="entry name" value="PROTEIN_KINASE_DOM"/>
    <property type="match status" value="1"/>
</dbReference>
<dbReference type="PROSITE" id="PS00108">
    <property type="entry name" value="PROTEIN_KINASE_ST"/>
    <property type="match status" value="1"/>
</dbReference>
<dbReference type="SMART" id="SM00220">
    <property type="entry name" value="S_TKc"/>
    <property type="match status" value="1"/>
</dbReference>
<evidence type="ECO:0000256" key="6">
    <source>
        <dbReference type="ARBA" id="ARBA00022840"/>
    </source>
</evidence>
<dbReference type="CDD" id="cd14014">
    <property type="entry name" value="STKc_PknB_like"/>
    <property type="match status" value="1"/>
</dbReference>
<keyword evidence="10" id="KW-1185">Reference proteome</keyword>
<dbReference type="Pfam" id="PF00069">
    <property type="entry name" value="Pkinase"/>
    <property type="match status" value="1"/>
</dbReference>
<feature type="domain" description="Protein kinase" evidence="8">
    <location>
        <begin position="13"/>
        <end position="274"/>
    </location>
</feature>
<name>A0ABT9NC70_9ACTO</name>
<protein>
    <recommendedName>
        <fullName evidence="1">non-specific serine/threonine protein kinase</fullName>
        <ecNumber evidence="1">2.7.11.1</ecNumber>
    </recommendedName>
</protein>
<dbReference type="InterPro" id="IPR000719">
    <property type="entry name" value="Prot_kinase_dom"/>
</dbReference>
<sequence>MRKPATAPIIPGATYLEYVASGGFADVYLYEQTTPRRRVAIKVTQRGLEPERKAAFRREADIQARVSGHPNIANVFGAGETHDGRLYMMMEYCPPPSLAEIVADKPLSLAKALELGIQLAAAVEAMHRAGVVHRDIKPANILFTSYGTPVLTDFGIAHVLDEPATPAVGFSVPWAPPEQALGEGDVGVAGDVYSLAATIYTALVGHAPFTLVGGDNSEVATMKRVLSAPVPSLGSDVPPELSRALATAMAKDPASRFGSALELAYALGAIQEKLGEVPTPIEVPSYAQSAVTTNRSTDVDADATRAAVHRIDFGPETVPVPTRAGEHDTRPSPRATHRPLTAKDRKLRRRVSAAVAGSLAIVSVVAGIAFSTRGGGTVEPQPSQTYTTGADPIATHVVPVANLQGKLNGTHVTFTWEYPEAGYSFLVKPQGEGKLQTVKEKTATVAAMQAATCVEVTALAPSGQESSPASLCVAGEGK</sequence>
<dbReference type="Proteomes" id="UP001235966">
    <property type="component" value="Unassembled WGS sequence"/>
</dbReference>
<evidence type="ECO:0000313" key="10">
    <source>
        <dbReference type="Proteomes" id="UP001235966"/>
    </source>
</evidence>
<gene>
    <name evidence="9" type="ORF">J2S49_000887</name>
</gene>
<accession>A0ABT9NC70</accession>
<dbReference type="PANTHER" id="PTHR43289">
    <property type="entry name" value="MITOGEN-ACTIVATED PROTEIN KINASE KINASE KINASE 20-RELATED"/>
    <property type="match status" value="1"/>
</dbReference>